<evidence type="ECO:0000313" key="2">
    <source>
        <dbReference type="EMBL" id="MCA9377104.1"/>
    </source>
</evidence>
<dbReference type="SUPFAM" id="SSF49313">
    <property type="entry name" value="Cadherin-like"/>
    <property type="match status" value="1"/>
</dbReference>
<evidence type="ECO:0008006" key="4">
    <source>
        <dbReference type="Google" id="ProtNLM"/>
    </source>
</evidence>
<dbReference type="InterPro" id="IPR013783">
    <property type="entry name" value="Ig-like_fold"/>
</dbReference>
<dbReference type="GO" id="GO:0016020">
    <property type="term" value="C:membrane"/>
    <property type="evidence" value="ECO:0007669"/>
    <property type="project" value="InterPro"/>
</dbReference>
<dbReference type="Gene3D" id="2.60.40.10">
    <property type="entry name" value="Immunoglobulins"/>
    <property type="match status" value="1"/>
</dbReference>
<dbReference type="GO" id="GO:0005509">
    <property type="term" value="F:calcium ion binding"/>
    <property type="evidence" value="ECO:0007669"/>
    <property type="project" value="InterPro"/>
</dbReference>
<reference evidence="2" key="2">
    <citation type="journal article" date="2021" name="Microbiome">
        <title>Successional dynamics and alternative stable states in a saline activated sludge microbial community over 9 years.</title>
        <authorList>
            <person name="Wang Y."/>
            <person name="Ye J."/>
            <person name="Ju F."/>
            <person name="Liu L."/>
            <person name="Boyd J.A."/>
            <person name="Deng Y."/>
            <person name="Parks D.H."/>
            <person name="Jiang X."/>
            <person name="Yin X."/>
            <person name="Woodcroft B.J."/>
            <person name="Tyson G.W."/>
            <person name="Hugenholtz P."/>
            <person name="Polz M.F."/>
            <person name="Zhang T."/>
        </authorList>
    </citation>
    <scope>NUCLEOTIDE SEQUENCE</scope>
    <source>
        <strain evidence="2">HKST-UBA17</strain>
    </source>
</reference>
<keyword evidence="1" id="KW-1133">Transmembrane helix</keyword>
<dbReference type="Pfam" id="PF05345">
    <property type="entry name" value="He_PIG"/>
    <property type="match status" value="1"/>
</dbReference>
<comment type="caution">
    <text evidence="2">The sequence shown here is derived from an EMBL/GenBank/DDBJ whole genome shotgun (WGS) entry which is preliminary data.</text>
</comment>
<dbReference type="InterPro" id="IPR015919">
    <property type="entry name" value="Cadherin-like_sf"/>
</dbReference>
<dbReference type="Proteomes" id="UP000741282">
    <property type="component" value="Unassembled WGS sequence"/>
</dbReference>
<dbReference type="EMBL" id="JAGQLN010000017">
    <property type="protein sequence ID" value="MCA9377104.1"/>
    <property type="molecule type" value="Genomic_DNA"/>
</dbReference>
<gene>
    <name evidence="2" type="ORF">KC685_04250</name>
</gene>
<reference evidence="2" key="1">
    <citation type="submission" date="2020-04" db="EMBL/GenBank/DDBJ databases">
        <authorList>
            <person name="Zhang T."/>
        </authorList>
    </citation>
    <scope>NUCLEOTIDE SEQUENCE</scope>
    <source>
        <strain evidence="2">HKST-UBA17</strain>
    </source>
</reference>
<proteinExistence type="predicted"/>
<protein>
    <recommendedName>
        <fullName evidence="4">Dystroglycan-type cadherin-like domain-containing protein</fullName>
    </recommendedName>
</protein>
<evidence type="ECO:0000313" key="3">
    <source>
        <dbReference type="Proteomes" id="UP000741282"/>
    </source>
</evidence>
<organism evidence="2 3">
    <name type="scientific">Candidatus Dojkabacteria bacterium</name>
    <dbReference type="NCBI Taxonomy" id="2099670"/>
    <lineage>
        <taxon>Bacteria</taxon>
        <taxon>Candidatus Dojkabacteria</taxon>
    </lineage>
</organism>
<keyword evidence="1" id="KW-0472">Membrane</keyword>
<keyword evidence="1" id="KW-0812">Transmembrane</keyword>
<feature type="transmembrane region" description="Helical" evidence="1">
    <location>
        <begin position="9"/>
        <end position="27"/>
    </location>
</feature>
<accession>A0A955KXH5</accession>
<sequence>MTDSLRKKIFLIGFPLISFLMIGFAYLSRDEQLDPRTKAGDVLLDDQSAYSIITGLPHLVSVAPKSAIVGKEFRYFLKVVDSDTPNDQLSVTVISAPTWMQFDDTQLVLSGIPAFGQSDTQRVVLSISDGNNVVQESFYLLILENSEEVDQL</sequence>
<name>A0A955KXH5_9BACT</name>
<evidence type="ECO:0000256" key="1">
    <source>
        <dbReference type="SAM" id="Phobius"/>
    </source>
</evidence>
<dbReference type="AlphaFoldDB" id="A0A955KXH5"/>